<evidence type="ECO:0008006" key="4">
    <source>
        <dbReference type="Google" id="ProtNLM"/>
    </source>
</evidence>
<dbReference type="RefSeq" id="WP_145213277.1">
    <property type="nucleotide sequence ID" value="NZ_CP036269.1"/>
</dbReference>
<keyword evidence="1" id="KW-0472">Membrane</keyword>
<feature type="transmembrane region" description="Helical" evidence="1">
    <location>
        <begin position="243"/>
        <end position="267"/>
    </location>
</feature>
<organism evidence="2 3">
    <name type="scientific">Gimesia alba</name>
    <dbReference type="NCBI Taxonomy" id="2527973"/>
    <lineage>
        <taxon>Bacteria</taxon>
        <taxon>Pseudomonadati</taxon>
        <taxon>Planctomycetota</taxon>
        <taxon>Planctomycetia</taxon>
        <taxon>Planctomycetales</taxon>
        <taxon>Planctomycetaceae</taxon>
        <taxon>Gimesia</taxon>
    </lineage>
</organism>
<name>A0A517RCG1_9PLAN</name>
<proteinExistence type="predicted"/>
<feature type="transmembrane region" description="Helical" evidence="1">
    <location>
        <begin position="33"/>
        <end position="52"/>
    </location>
</feature>
<sequence length="395" mass="44386">MILLAKVTSITAVSATALFLILALIGARRRHEVHIGFLGVTISFAWILPTEARMMLSRAGLDSMVDWIGALFPQSMVIYYGYGDGAGSFSDLDMPNRIWLPLFLNLLILAGLGYWFTRRYGTRNMSVTRQKKRRWSWPPFFSWLSFPHRRQVSALVWINLRQSVPLAVAGLLLAGVLATANVLSTGHTEGRAMQLTAYSLPSGMWITGLLWATVVGTGVFAGELSNGLAHFWMSRPIQINRWFWLKYLVGLCAVLLVLDGTTILLSWNSLNQDTAMQSMYYSNLLSWSYIACFPVLHAMMYSLAVLGVCWWKKPVRGAVTALALFFVSSMMMESIPGVMDFEPLHVYNNLFMAERQGKFDLSGFHFPFVFGIIGMITVFTAYLASRKVQRLELSV</sequence>
<keyword evidence="3" id="KW-1185">Reference proteome</keyword>
<dbReference type="EMBL" id="CP036269">
    <property type="protein sequence ID" value="QDT41536.1"/>
    <property type="molecule type" value="Genomic_DNA"/>
</dbReference>
<keyword evidence="1" id="KW-1133">Transmembrane helix</keyword>
<feature type="transmembrane region" description="Helical" evidence="1">
    <location>
        <begin position="7"/>
        <end position="27"/>
    </location>
</feature>
<feature type="transmembrane region" description="Helical" evidence="1">
    <location>
        <begin position="164"/>
        <end position="183"/>
    </location>
</feature>
<evidence type="ECO:0000256" key="1">
    <source>
        <dbReference type="SAM" id="Phobius"/>
    </source>
</evidence>
<feature type="transmembrane region" description="Helical" evidence="1">
    <location>
        <begin position="203"/>
        <end position="222"/>
    </location>
</feature>
<accession>A0A517RCG1</accession>
<evidence type="ECO:0000313" key="2">
    <source>
        <dbReference type="EMBL" id="QDT41536.1"/>
    </source>
</evidence>
<evidence type="ECO:0000313" key="3">
    <source>
        <dbReference type="Proteomes" id="UP000317171"/>
    </source>
</evidence>
<feature type="transmembrane region" description="Helical" evidence="1">
    <location>
        <begin position="364"/>
        <end position="384"/>
    </location>
</feature>
<feature type="transmembrane region" description="Helical" evidence="1">
    <location>
        <begin position="98"/>
        <end position="116"/>
    </location>
</feature>
<reference evidence="2 3" key="1">
    <citation type="submission" date="2019-02" db="EMBL/GenBank/DDBJ databases">
        <title>Deep-cultivation of Planctomycetes and their phenomic and genomic characterization uncovers novel biology.</title>
        <authorList>
            <person name="Wiegand S."/>
            <person name="Jogler M."/>
            <person name="Boedeker C."/>
            <person name="Pinto D."/>
            <person name="Vollmers J."/>
            <person name="Rivas-Marin E."/>
            <person name="Kohn T."/>
            <person name="Peeters S.H."/>
            <person name="Heuer A."/>
            <person name="Rast P."/>
            <person name="Oberbeckmann S."/>
            <person name="Bunk B."/>
            <person name="Jeske O."/>
            <person name="Meyerdierks A."/>
            <person name="Storesund J.E."/>
            <person name="Kallscheuer N."/>
            <person name="Luecker S."/>
            <person name="Lage O.M."/>
            <person name="Pohl T."/>
            <person name="Merkel B.J."/>
            <person name="Hornburger P."/>
            <person name="Mueller R.-W."/>
            <person name="Bruemmer F."/>
            <person name="Labrenz M."/>
            <person name="Spormann A.M."/>
            <person name="Op den Camp H."/>
            <person name="Overmann J."/>
            <person name="Amann R."/>
            <person name="Jetten M.S.M."/>
            <person name="Mascher T."/>
            <person name="Medema M.H."/>
            <person name="Devos D.P."/>
            <person name="Kaster A.-K."/>
            <person name="Ovreas L."/>
            <person name="Rohde M."/>
            <person name="Galperin M.Y."/>
            <person name="Jogler C."/>
        </authorList>
    </citation>
    <scope>NUCLEOTIDE SEQUENCE [LARGE SCALE GENOMIC DNA]</scope>
    <source>
        <strain evidence="2 3">Pan241w</strain>
    </source>
</reference>
<dbReference type="KEGG" id="gaz:Pan241w_15990"/>
<keyword evidence="1" id="KW-0812">Transmembrane</keyword>
<dbReference type="AlphaFoldDB" id="A0A517RCG1"/>
<protein>
    <recommendedName>
        <fullName evidence="4">ABC-2 family transporter protein</fullName>
    </recommendedName>
</protein>
<feature type="transmembrane region" description="Helical" evidence="1">
    <location>
        <begin position="318"/>
        <end position="339"/>
    </location>
</feature>
<gene>
    <name evidence="2" type="ORF">Pan241w_15990</name>
</gene>
<feature type="transmembrane region" description="Helical" evidence="1">
    <location>
        <begin position="287"/>
        <end position="311"/>
    </location>
</feature>
<dbReference type="OrthoDB" id="278798at2"/>
<dbReference type="Proteomes" id="UP000317171">
    <property type="component" value="Chromosome"/>
</dbReference>